<accession>A0A0A1UKB9</accession>
<evidence type="ECO:0000313" key="1">
    <source>
        <dbReference type="EMBL" id="EUC59579.1"/>
    </source>
</evidence>
<protein>
    <submittedName>
        <fullName evidence="1">Transmembrane protein, putative</fullName>
    </submittedName>
</protein>
<comment type="caution">
    <text evidence="1">The sequence shown here is derived from an EMBL/GenBank/DDBJ whole genome shotgun (WGS) entry which is preliminary data.</text>
</comment>
<name>A0A0A1UKB9_9AGAM</name>
<keyword evidence="1" id="KW-0812">Transmembrane</keyword>
<dbReference type="OrthoDB" id="3211847at2759"/>
<dbReference type="Proteomes" id="UP000030108">
    <property type="component" value="Unassembled WGS sequence"/>
</dbReference>
<sequence length="188" mass="19473">MSSFLRIAGAAALVISFGLAARALPLDILNINISPLNHSDAVCHALNKMIDADIVVKLRACVNAGTIADVKVAIDACVEVIKVCADALLKIDVGVTVDAVAKADIVACVAALITLIVKVCLQLTLKFGVSVVATLFVELDACVRLLLVNLDICIVGILDLIVKACVSVTLGLLAQVKLSLCANLFAGL</sequence>
<gene>
    <name evidence="1" type="ORF">RSOL_320680</name>
</gene>
<dbReference type="EMBL" id="JATN01000321">
    <property type="protein sequence ID" value="EUC59579.1"/>
    <property type="molecule type" value="Genomic_DNA"/>
</dbReference>
<organism evidence="1 2">
    <name type="scientific">Rhizoctonia solani AG-3 Rhs1AP</name>
    <dbReference type="NCBI Taxonomy" id="1086054"/>
    <lineage>
        <taxon>Eukaryota</taxon>
        <taxon>Fungi</taxon>
        <taxon>Dikarya</taxon>
        <taxon>Basidiomycota</taxon>
        <taxon>Agaricomycotina</taxon>
        <taxon>Agaricomycetes</taxon>
        <taxon>Cantharellales</taxon>
        <taxon>Ceratobasidiaceae</taxon>
        <taxon>Rhizoctonia</taxon>
    </lineage>
</organism>
<proteinExistence type="predicted"/>
<dbReference type="AlphaFoldDB" id="A0A0A1UKB9"/>
<keyword evidence="1" id="KW-0472">Membrane</keyword>
<reference evidence="2" key="1">
    <citation type="journal article" date="2014" name="Genome Announc.">
        <title>Draft genome sequence of the plant-pathogenic soil fungus Rhizoctonia solani anastomosis group 3 strain Rhs1AP.</title>
        <authorList>
            <person name="Cubeta M.A."/>
            <person name="Thomas E."/>
            <person name="Dean R.A."/>
            <person name="Jabaji S."/>
            <person name="Neate S.M."/>
            <person name="Tavantzis S."/>
            <person name="Toda T."/>
            <person name="Vilgalys R."/>
            <person name="Bharathan N."/>
            <person name="Fedorova-Abrams N."/>
            <person name="Pakala S.B."/>
            <person name="Pakala S.M."/>
            <person name="Zafar N."/>
            <person name="Joardar V."/>
            <person name="Losada L."/>
            <person name="Nierman W.C."/>
        </authorList>
    </citation>
    <scope>NUCLEOTIDE SEQUENCE [LARGE SCALE GENOMIC DNA]</scope>
    <source>
        <strain evidence="2">AG-3</strain>
    </source>
</reference>
<evidence type="ECO:0000313" key="2">
    <source>
        <dbReference type="Proteomes" id="UP000030108"/>
    </source>
</evidence>